<feature type="compositionally biased region" description="Acidic residues" evidence="1">
    <location>
        <begin position="101"/>
        <end position="111"/>
    </location>
</feature>
<organism evidence="2">
    <name type="scientific">bioreactor metagenome</name>
    <dbReference type="NCBI Taxonomy" id="1076179"/>
    <lineage>
        <taxon>unclassified sequences</taxon>
        <taxon>metagenomes</taxon>
        <taxon>ecological metagenomes</taxon>
    </lineage>
</organism>
<gene>
    <name evidence="2" type="ORF">SDC9_50614</name>
</gene>
<dbReference type="EMBL" id="VSSQ01001030">
    <property type="protein sequence ID" value="MPM04337.1"/>
    <property type="molecule type" value="Genomic_DNA"/>
</dbReference>
<feature type="compositionally biased region" description="Basic and acidic residues" evidence="1">
    <location>
        <begin position="141"/>
        <end position="179"/>
    </location>
</feature>
<sequence length="240" mass="26301">MGVDDEGKDFHGRPGEGEGRTEGSHAHGEEQGRAGEDGRGKHGEENFAEDRHGPCAEGYGGFHEAPVGVAPRRCHGEDHPWDEKVKVGDDEPSPCEKEGGELEGVDAEEFPENNGNEAAGPQEHDESEAHYETAQGQGNSREGKEDIFRPASGRVDEVGERQPDGSSEDGRARREDEARGQGFPVEFPDEQAKVVVKGEPPLDEEALPQNERERPEQKQPQHRRERQQQKPCSAPALHGL</sequence>
<evidence type="ECO:0000256" key="1">
    <source>
        <dbReference type="SAM" id="MobiDB-lite"/>
    </source>
</evidence>
<protein>
    <submittedName>
        <fullName evidence="2">Uncharacterized protein</fullName>
    </submittedName>
</protein>
<comment type="caution">
    <text evidence="2">The sequence shown here is derived from an EMBL/GenBank/DDBJ whole genome shotgun (WGS) entry which is preliminary data.</text>
</comment>
<feature type="region of interest" description="Disordered" evidence="1">
    <location>
        <begin position="1"/>
        <end position="240"/>
    </location>
</feature>
<accession>A0A644WL78</accession>
<feature type="compositionally biased region" description="Basic and acidic residues" evidence="1">
    <location>
        <begin position="122"/>
        <end position="131"/>
    </location>
</feature>
<name>A0A644WL78_9ZZZZ</name>
<feature type="compositionally biased region" description="Basic and acidic residues" evidence="1">
    <location>
        <begin position="74"/>
        <end position="100"/>
    </location>
</feature>
<evidence type="ECO:0000313" key="2">
    <source>
        <dbReference type="EMBL" id="MPM04337.1"/>
    </source>
</evidence>
<feature type="compositionally biased region" description="Basic and acidic residues" evidence="1">
    <location>
        <begin position="8"/>
        <end position="54"/>
    </location>
</feature>
<reference evidence="2" key="1">
    <citation type="submission" date="2019-08" db="EMBL/GenBank/DDBJ databases">
        <authorList>
            <person name="Kucharzyk K."/>
            <person name="Murdoch R.W."/>
            <person name="Higgins S."/>
            <person name="Loffler F."/>
        </authorList>
    </citation>
    <scope>NUCLEOTIDE SEQUENCE</scope>
</reference>
<feature type="compositionally biased region" description="Basic and acidic residues" evidence="1">
    <location>
        <begin position="210"/>
        <end position="219"/>
    </location>
</feature>
<dbReference type="AlphaFoldDB" id="A0A644WL78"/>
<proteinExistence type="predicted"/>